<organism evidence="1 2">
    <name type="scientific">Kosakonia quasisacchari</name>
    <dbReference type="NCBI Taxonomy" id="2529380"/>
    <lineage>
        <taxon>Bacteria</taxon>
        <taxon>Pseudomonadati</taxon>
        <taxon>Pseudomonadota</taxon>
        <taxon>Gammaproteobacteria</taxon>
        <taxon>Enterobacterales</taxon>
        <taxon>Enterobacteriaceae</taxon>
        <taxon>Kosakonia</taxon>
    </lineage>
</organism>
<comment type="caution">
    <text evidence="1">The sequence shown here is derived from an EMBL/GenBank/DDBJ whole genome shotgun (WGS) entry which is preliminary data.</text>
</comment>
<dbReference type="Proteomes" id="UP000291793">
    <property type="component" value="Unassembled WGS sequence"/>
</dbReference>
<name>A0A4R0GDW9_9ENTR</name>
<dbReference type="AlphaFoldDB" id="A0A4R0GDW9"/>
<dbReference type="OrthoDB" id="2615127at2"/>
<protein>
    <submittedName>
        <fullName evidence="1">Uncharacterized protein</fullName>
    </submittedName>
</protein>
<proteinExistence type="predicted"/>
<evidence type="ECO:0000313" key="1">
    <source>
        <dbReference type="EMBL" id="TCB95410.1"/>
    </source>
</evidence>
<reference evidence="1 2" key="1">
    <citation type="submission" date="2019-02" db="EMBL/GenBank/DDBJ databases">
        <title>The draft genome of Kosakonia quasisacchari strain WCHKQ120001.</title>
        <authorList>
            <person name="Wang C."/>
            <person name="Feng Y."/>
            <person name="Zong Z."/>
        </authorList>
    </citation>
    <scope>NUCLEOTIDE SEQUENCE [LARGE SCALE GENOMIC DNA]</scope>
    <source>
        <strain evidence="1 2">WCHKQ120001</strain>
    </source>
</reference>
<dbReference type="EMBL" id="SJOP01000061">
    <property type="protein sequence ID" value="TCB95410.1"/>
    <property type="molecule type" value="Genomic_DNA"/>
</dbReference>
<sequence length="153" mass="17641">MYLILGGIFMILAPEKLSFRISTTDIEVIYTESNGVKLTVEVQSLDDFRHDKYHEVTFNFSNVAEVKCVSLNFSEFNHDEYEISLKIDDPLTYWKQTGINPDPGVYCVTNSELLRDKGLVYDPNNRLNLKHYLIMGYDSYAEVIASKYEFSGI</sequence>
<keyword evidence="2" id="KW-1185">Reference proteome</keyword>
<accession>A0A4R0GDW9</accession>
<evidence type="ECO:0000313" key="2">
    <source>
        <dbReference type="Proteomes" id="UP000291793"/>
    </source>
</evidence>
<gene>
    <name evidence="1" type="ORF">E0L21_24650</name>
</gene>